<reference evidence="2 3" key="1">
    <citation type="journal article" date="2014" name="Genome Biol. Evol.">
        <title>The secreted proteins of Achlya hypogyna and Thraustotheca clavata identify the ancestral oomycete secretome and reveal gene acquisitions by horizontal gene transfer.</title>
        <authorList>
            <person name="Misner I."/>
            <person name="Blouin N."/>
            <person name="Leonard G."/>
            <person name="Richards T.A."/>
            <person name="Lane C.E."/>
        </authorList>
    </citation>
    <scope>NUCLEOTIDE SEQUENCE [LARGE SCALE GENOMIC DNA]</scope>
    <source>
        <strain evidence="2 3">ATCC 34112</strain>
    </source>
</reference>
<keyword evidence="1" id="KW-0472">Membrane</keyword>
<feature type="transmembrane region" description="Helical" evidence="1">
    <location>
        <begin position="52"/>
        <end position="71"/>
    </location>
</feature>
<comment type="caution">
    <text evidence="2">The sequence shown here is derived from an EMBL/GenBank/DDBJ whole genome shotgun (WGS) entry which is preliminary data.</text>
</comment>
<keyword evidence="1" id="KW-1133">Transmembrane helix</keyword>
<dbReference type="EMBL" id="JNBS01003008">
    <property type="protein sequence ID" value="OQR88791.1"/>
    <property type="molecule type" value="Genomic_DNA"/>
</dbReference>
<accession>A0A1V9YT34</accession>
<evidence type="ECO:0000313" key="2">
    <source>
        <dbReference type="EMBL" id="OQR88791.1"/>
    </source>
</evidence>
<gene>
    <name evidence="2" type="ORF">THRCLA_22795</name>
</gene>
<proteinExistence type="predicted"/>
<dbReference type="Proteomes" id="UP000243217">
    <property type="component" value="Unassembled WGS sequence"/>
</dbReference>
<sequence>MGAKSTKTNRVGPVEVAKDFQLVRNEIALTIAARQLQGPRVSSIFQSRYLKWNLKLLSLHMTIEGFILVFFGKKGIFSRQGPLYELRLLLHQCISLPLQCTRGYKLSNHVDSSLMTLFGIVLSLQALFIPPLIT</sequence>
<keyword evidence="3" id="KW-1185">Reference proteome</keyword>
<evidence type="ECO:0000256" key="1">
    <source>
        <dbReference type="SAM" id="Phobius"/>
    </source>
</evidence>
<feature type="transmembrane region" description="Helical" evidence="1">
    <location>
        <begin position="114"/>
        <end position="133"/>
    </location>
</feature>
<keyword evidence="1" id="KW-0812">Transmembrane</keyword>
<organism evidence="2 3">
    <name type="scientific">Thraustotheca clavata</name>
    <dbReference type="NCBI Taxonomy" id="74557"/>
    <lineage>
        <taxon>Eukaryota</taxon>
        <taxon>Sar</taxon>
        <taxon>Stramenopiles</taxon>
        <taxon>Oomycota</taxon>
        <taxon>Saprolegniomycetes</taxon>
        <taxon>Saprolegniales</taxon>
        <taxon>Achlyaceae</taxon>
        <taxon>Thraustotheca</taxon>
    </lineage>
</organism>
<dbReference type="OrthoDB" id="676979at2759"/>
<protein>
    <recommendedName>
        <fullName evidence="4">Transmembrane protein</fullName>
    </recommendedName>
</protein>
<name>A0A1V9YT34_9STRA</name>
<dbReference type="AlphaFoldDB" id="A0A1V9YT34"/>
<evidence type="ECO:0000313" key="3">
    <source>
        <dbReference type="Proteomes" id="UP000243217"/>
    </source>
</evidence>
<evidence type="ECO:0008006" key="4">
    <source>
        <dbReference type="Google" id="ProtNLM"/>
    </source>
</evidence>